<gene>
    <name evidence="3" type="ORF">DK843_22720</name>
</gene>
<dbReference type="Proteomes" id="UP000252038">
    <property type="component" value="Plasmid unnamed"/>
</dbReference>
<dbReference type="AlphaFoldDB" id="A0A344UPG7"/>
<sequence>MNVLTFSEARASLKQTMDEVCAAHEPTVITRTRGEHVVMLSLEDFNGMQETLHLLKSPKNAERLMSSIAQLKSGQAQIRDLSNYEQPEVQE</sequence>
<comment type="similarity">
    <text evidence="1 2">Belongs to the phD/YefM antitoxin family.</text>
</comment>
<dbReference type="Gene3D" id="6.10.250.330">
    <property type="match status" value="1"/>
</dbReference>
<evidence type="ECO:0000313" key="3">
    <source>
        <dbReference type="EMBL" id="AXE37165.1"/>
    </source>
</evidence>
<geneLocation type="plasmid" evidence="3 4">
    <name>unnamed</name>
</geneLocation>
<accession>A0A344UPG7</accession>
<name>A0A344UPG7_9NEIS</name>
<dbReference type="EMBL" id="CP029555">
    <property type="protein sequence ID" value="AXE37165.1"/>
    <property type="molecule type" value="Genomic_DNA"/>
</dbReference>
<dbReference type="InterPro" id="IPR006442">
    <property type="entry name" value="Antitoxin_Phd/YefM"/>
</dbReference>
<evidence type="ECO:0000313" key="4">
    <source>
        <dbReference type="Proteomes" id="UP000252038"/>
    </source>
</evidence>
<proteinExistence type="inferred from homology"/>
<evidence type="ECO:0000256" key="1">
    <source>
        <dbReference type="ARBA" id="ARBA00009981"/>
    </source>
</evidence>
<dbReference type="PANTHER" id="PTHR33713">
    <property type="entry name" value="ANTITOXIN YAFN-RELATED"/>
    <property type="match status" value="1"/>
</dbReference>
<reference evidence="3 4" key="1">
    <citation type="submission" date="2018-05" db="EMBL/GenBank/DDBJ databases">
        <title>Genome sequencing, assembly and analysis of the novel insecticidal bacterium, Chromobacterium phragmitis.</title>
        <authorList>
            <person name="Sparks M.E."/>
            <person name="Blackburn M.B."/>
            <person name="Gundersen-Rindal D.E."/>
        </authorList>
    </citation>
    <scope>NUCLEOTIDE SEQUENCE [LARGE SCALE GENOMIC DNA]</scope>
    <source>
        <strain evidence="3">IIBBL 274-1</strain>
        <plasmid evidence="3 4">unnamed</plasmid>
    </source>
</reference>
<protein>
    <recommendedName>
        <fullName evidence="2">Antitoxin</fullName>
    </recommendedName>
</protein>
<dbReference type="Gene3D" id="3.40.1620.10">
    <property type="entry name" value="YefM-like domain"/>
    <property type="match status" value="1"/>
</dbReference>
<dbReference type="SUPFAM" id="SSF143120">
    <property type="entry name" value="YefM-like"/>
    <property type="match status" value="1"/>
</dbReference>
<organism evidence="3 4">
    <name type="scientific">Chromobacterium phragmitis</name>
    <dbReference type="NCBI Taxonomy" id="2202141"/>
    <lineage>
        <taxon>Bacteria</taxon>
        <taxon>Pseudomonadati</taxon>
        <taxon>Pseudomonadota</taxon>
        <taxon>Betaproteobacteria</taxon>
        <taxon>Neisseriales</taxon>
        <taxon>Chromobacteriaceae</taxon>
        <taxon>Chromobacterium</taxon>
    </lineage>
</organism>
<dbReference type="Pfam" id="PF02604">
    <property type="entry name" value="PhdYeFM_antitox"/>
    <property type="match status" value="1"/>
</dbReference>
<evidence type="ECO:0000256" key="2">
    <source>
        <dbReference type="RuleBase" id="RU362080"/>
    </source>
</evidence>
<dbReference type="InterPro" id="IPR051405">
    <property type="entry name" value="phD/YefM_antitoxin"/>
</dbReference>
<dbReference type="RefSeq" id="WP_114074599.1">
    <property type="nucleotide sequence ID" value="NZ_CP029555.1"/>
</dbReference>
<comment type="function">
    <text evidence="2">Antitoxin component of a type II toxin-antitoxin (TA) system.</text>
</comment>
<dbReference type="PANTHER" id="PTHR33713:SF6">
    <property type="entry name" value="ANTITOXIN YEFM"/>
    <property type="match status" value="1"/>
</dbReference>
<dbReference type="InterPro" id="IPR036165">
    <property type="entry name" value="YefM-like_sf"/>
</dbReference>
<keyword evidence="3" id="KW-0614">Plasmid</keyword>
<dbReference type="KEGG" id="chrb:DK843_22720"/>